<feature type="region of interest" description="Disordered" evidence="2">
    <location>
        <begin position="51"/>
        <end position="81"/>
    </location>
</feature>
<evidence type="ECO:0000259" key="3">
    <source>
        <dbReference type="PROSITE" id="PS51471"/>
    </source>
</evidence>
<dbReference type="GO" id="GO:0046872">
    <property type="term" value="F:metal ion binding"/>
    <property type="evidence" value="ECO:0007669"/>
    <property type="project" value="UniProtKB-KW"/>
</dbReference>
<keyword evidence="1" id="KW-0560">Oxidoreductase</keyword>
<keyword evidence="1" id="KW-0408">Iron</keyword>
<feature type="domain" description="Fe2OG dioxygenase" evidence="3">
    <location>
        <begin position="255"/>
        <end position="358"/>
    </location>
</feature>
<dbReference type="Proteomes" id="UP000237144">
    <property type="component" value="Unassembled WGS sequence"/>
</dbReference>
<protein>
    <recommendedName>
        <fullName evidence="3">Fe2OG dioxygenase domain-containing protein</fullName>
    </recommendedName>
</protein>
<proteinExistence type="inferred from homology"/>
<feature type="region of interest" description="Disordered" evidence="2">
    <location>
        <begin position="110"/>
        <end position="138"/>
    </location>
</feature>
<dbReference type="AlphaFoldDB" id="A0A2S5BGK2"/>
<feature type="compositionally biased region" description="Basic and acidic residues" evidence="2">
    <location>
        <begin position="404"/>
        <end position="422"/>
    </location>
</feature>
<feature type="compositionally biased region" description="Basic and acidic residues" evidence="2">
    <location>
        <begin position="435"/>
        <end position="447"/>
    </location>
</feature>
<organism evidence="4 5">
    <name type="scientific">Rhodotorula taiwanensis</name>
    <dbReference type="NCBI Taxonomy" id="741276"/>
    <lineage>
        <taxon>Eukaryota</taxon>
        <taxon>Fungi</taxon>
        <taxon>Dikarya</taxon>
        <taxon>Basidiomycota</taxon>
        <taxon>Pucciniomycotina</taxon>
        <taxon>Microbotryomycetes</taxon>
        <taxon>Sporidiobolales</taxon>
        <taxon>Sporidiobolaceae</taxon>
        <taxon>Rhodotorula</taxon>
    </lineage>
</organism>
<dbReference type="OrthoDB" id="3249298at2759"/>
<accession>A0A2S5BGK2</accession>
<keyword evidence="1" id="KW-0479">Metal-binding</keyword>
<comment type="caution">
    <text evidence="4">The sequence shown here is derived from an EMBL/GenBank/DDBJ whole genome shotgun (WGS) entry which is preliminary data.</text>
</comment>
<dbReference type="EMBL" id="PJQD01000009">
    <property type="protein sequence ID" value="POY75908.1"/>
    <property type="molecule type" value="Genomic_DNA"/>
</dbReference>
<sequence>MARGELPEKYDTDGVPVGFERMIRQRLKAFLSDKSNRRLVVHHSRNSYTGLERIQASDTRSGSMTRDEADRQSAGEHVARLADRQKDAKIVTKDGEDVAYVLRNVLRESKPNVGSRGGRNHNAGTEARAEGPQTPVGEDNMHRLVIGLLNEWGSTSKRAPSASVRDHRYRNETPSEWEAARDMDLSFLTRYLGMTREQGHHDEKWTVKTAADTIKTSRDVDYIRAFLGQIAAFWTAVGVTMETLQPQAMNLFQETFDRHRRSNVLADWINHSWLFFMSIVLVSNRRVAPHFDASDPLHGWAASTPFGSYTGGDLFFIDLDLRVALKPGDLLVFRSALLRHSVLPFTGSRHSLVAFTHEHLMVHTGIPVKDRAPFLAATTGEDPTWPIRDLESLKDRRLWDSSERLRERKEANRREEARRQQERAAAIAAKQAWSGKEEATGRPDCASKKRKTQK</sequence>
<gene>
    <name evidence="4" type="ORF">BMF94_0991</name>
</gene>
<feature type="region of interest" description="Disordered" evidence="2">
    <location>
        <begin position="404"/>
        <end position="454"/>
    </location>
</feature>
<evidence type="ECO:0000256" key="2">
    <source>
        <dbReference type="SAM" id="MobiDB-lite"/>
    </source>
</evidence>
<dbReference type="GO" id="GO:0016491">
    <property type="term" value="F:oxidoreductase activity"/>
    <property type="evidence" value="ECO:0007669"/>
    <property type="project" value="UniProtKB-KW"/>
</dbReference>
<evidence type="ECO:0000256" key="1">
    <source>
        <dbReference type="RuleBase" id="RU003682"/>
    </source>
</evidence>
<evidence type="ECO:0000313" key="5">
    <source>
        <dbReference type="Proteomes" id="UP000237144"/>
    </source>
</evidence>
<feature type="compositionally biased region" description="Low complexity" evidence="2">
    <location>
        <begin position="423"/>
        <end position="432"/>
    </location>
</feature>
<feature type="compositionally biased region" description="Basic and acidic residues" evidence="2">
    <location>
        <begin position="65"/>
        <end position="81"/>
    </location>
</feature>
<comment type="similarity">
    <text evidence="1">Belongs to the iron/ascorbate-dependent oxidoreductase family.</text>
</comment>
<keyword evidence="5" id="KW-1185">Reference proteome</keyword>
<name>A0A2S5BGK2_9BASI</name>
<reference evidence="4 5" key="1">
    <citation type="journal article" date="2018" name="Front. Microbiol.">
        <title>Prospects for Fungal Bioremediation of Acidic Radioactive Waste Sites: Characterization and Genome Sequence of Rhodotorula taiwanensis MD1149.</title>
        <authorList>
            <person name="Tkavc R."/>
            <person name="Matrosova V.Y."/>
            <person name="Grichenko O.E."/>
            <person name="Gostincar C."/>
            <person name="Volpe R.P."/>
            <person name="Klimenkova P."/>
            <person name="Gaidamakova E.K."/>
            <person name="Zhou C.E."/>
            <person name="Stewart B.J."/>
            <person name="Lyman M.G."/>
            <person name="Malfatti S.A."/>
            <person name="Rubinfeld B."/>
            <person name="Courtot M."/>
            <person name="Singh J."/>
            <person name="Dalgard C.L."/>
            <person name="Hamilton T."/>
            <person name="Frey K.G."/>
            <person name="Gunde-Cimerman N."/>
            <person name="Dugan L."/>
            <person name="Daly M.J."/>
        </authorList>
    </citation>
    <scope>NUCLEOTIDE SEQUENCE [LARGE SCALE GENOMIC DNA]</scope>
    <source>
        <strain evidence="4 5">MD1149</strain>
    </source>
</reference>
<evidence type="ECO:0000313" key="4">
    <source>
        <dbReference type="EMBL" id="POY75908.1"/>
    </source>
</evidence>
<dbReference type="Gene3D" id="3.60.130.30">
    <property type="match status" value="1"/>
</dbReference>
<dbReference type="PROSITE" id="PS51471">
    <property type="entry name" value="FE2OG_OXY"/>
    <property type="match status" value="1"/>
</dbReference>
<dbReference type="InterPro" id="IPR005123">
    <property type="entry name" value="Oxoglu/Fe-dep_dioxygenase_dom"/>
</dbReference>